<name>A0A922LAJ7_DERFA</name>
<gene>
    <name evidence="2" type="ORF">DERF_002501</name>
</gene>
<proteinExistence type="predicted"/>
<dbReference type="AlphaFoldDB" id="A0A922LAJ7"/>
<evidence type="ECO:0000256" key="1">
    <source>
        <dbReference type="SAM" id="MobiDB-lite"/>
    </source>
</evidence>
<sequence length="476" mass="53975">MDISINDDENLNMKSKHMTDVNDDDDDDGEIENQILQISPERQEAFIEFIRSIPRICSPTVLEISSSTTQKQSSRHVSIFSPKFSIDNQSSTNNDDDYDQFNWSIEEYSDFYGKDFSNHNEQEEFHSLLDTVDLISKELDEENEKFFSQDKILSSPPSQSSSSSSSLIEKNQTFFSNDSISRNTGSFIRWLDSIPFHSTTGGGFESHYTTTTNSSNQQFFESAIVMNDISMKSETNDDHDHHQIECEKHLNNETDSDFDSMMNDEMECHTLSFHSDGRKLSFMETSTMKCTTPKITAYRYDIGLNSGGGGGVNCSIPMIFPIDDIGISPIMASTSNHVAKTFEMNKENFTPIQTNILEQQQSQNGTVKKRPFLRHQYSSLSSSVTVRATKKLNHSSSSSIRSAILLNNHQSRTELPPLQSSSSIIIDSNKSIDDHFKTPQTATRIRRSRISRARLFFTNEINAQSTPDSRQPLIHE</sequence>
<feature type="compositionally biased region" description="Low complexity" evidence="1">
    <location>
        <begin position="154"/>
        <end position="166"/>
    </location>
</feature>
<keyword evidence="3" id="KW-1185">Reference proteome</keyword>
<evidence type="ECO:0008006" key="4">
    <source>
        <dbReference type="Google" id="ProtNLM"/>
    </source>
</evidence>
<feature type="compositionally biased region" description="Acidic residues" evidence="1">
    <location>
        <begin position="1"/>
        <end position="10"/>
    </location>
</feature>
<organism evidence="2 3">
    <name type="scientific">Dermatophagoides farinae</name>
    <name type="common">American house dust mite</name>
    <dbReference type="NCBI Taxonomy" id="6954"/>
    <lineage>
        <taxon>Eukaryota</taxon>
        <taxon>Metazoa</taxon>
        <taxon>Ecdysozoa</taxon>
        <taxon>Arthropoda</taxon>
        <taxon>Chelicerata</taxon>
        <taxon>Arachnida</taxon>
        <taxon>Acari</taxon>
        <taxon>Acariformes</taxon>
        <taxon>Sarcoptiformes</taxon>
        <taxon>Astigmata</taxon>
        <taxon>Psoroptidia</taxon>
        <taxon>Analgoidea</taxon>
        <taxon>Pyroglyphidae</taxon>
        <taxon>Dermatophagoidinae</taxon>
        <taxon>Dermatophagoides</taxon>
    </lineage>
</organism>
<evidence type="ECO:0000313" key="2">
    <source>
        <dbReference type="EMBL" id="KAH9528564.1"/>
    </source>
</evidence>
<dbReference type="Proteomes" id="UP000790347">
    <property type="component" value="Unassembled WGS sequence"/>
</dbReference>
<protein>
    <recommendedName>
        <fullName evidence="4">Protein aurora borealis</fullName>
    </recommendedName>
</protein>
<evidence type="ECO:0000313" key="3">
    <source>
        <dbReference type="Proteomes" id="UP000790347"/>
    </source>
</evidence>
<reference evidence="2" key="1">
    <citation type="submission" date="2013-05" db="EMBL/GenBank/DDBJ databases">
        <authorList>
            <person name="Yim A.K.Y."/>
            <person name="Chan T.F."/>
            <person name="Ji K.M."/>
            <person name="Liu X.Y."/>
            <person name="Zhou J.W."/>
            <person name="Li R.Q."/>
            <person name="Yang K.Y."/>
            <person name="Li J."/>
            <person name="Li M."/>
            <person name="Law P.T.W."/>
            <person name="Wu Y.L."/>
            <person name="Cai Z.L."/>
            <person name="Qin H."/>
            <person name="Bao Y."/>
            <person name="Leung R.K.K."/>
            <person name="Ng P.K.S."/>
            <person name="Zou J."/>
            <person name="Zhong X.J."/>
            <person name="Ran P.X."/>
            <person name="Zhong N.S."/>
            <person name="Liu Z.G."/>
            <person name="Tsui S.K.W."/>
        </authorList>
    </citation>
    <scope>NUCLEOTIDE SEQUENCE</scope>
    <source>
        <strain evidence="2">Derf</strain>
        <tissue evidence="2">Whole organism</tissue>
    </source>
</reference>
<reference evidence="2" key="2">
    <citation type="journal article" date="2022" name="Res Sq">
        <title>Comparative Genomics Reveals Insights into the Divergent Evolution of Astigmatic Mites and Household Pest Adaptations.</title>
        <authorList>
            <person name="Xiong Q."/>
            <person name="Wan A.T.-Y."/>
            <person name="Liu X.-Y."/>
            <person name="Fung C.S.-H."/>
            <person name="Xiao X."/>
            <person name="Malainual N."/>
            <person name="Hou J."/>
            <person name="Wang L."/>
            <person name="Wang M."/>
            <person name="Yang K."/>
            <person name="Cui Y."/>
            <person name="Leung E."/>
            <person name="Nong W."/>
            <person name="Shin S.-K."/>
            <person name="Au S."/>
            <person name="Jeong K.Y."/>
            <person name="Chew F.T."/>
            <person name="Hui J."/>
            <person name="Leung T.F."/>
            <person name="Tungtrongchitr A."/>
            <person name="Zhong N."/>
            <person name="Liu Z."/>
            <person name="Tsui S."/>
        </authorList>
    </citation>
    <scope>NUCLEOTIDE SEQUENCE</scope>
    <source>
        <strain evidence="2">Derf</strain>
        <tissue evidence="2">Whole organism</tissue>
    </source>
</reference>
<feature type="region of interest" description="Disordered" evidence="1">
    <location>
        <begin position="1"/>
        <end position="29"/>
    </location>
</feature>
<comment type="caution">
    <text evidence="2">The sequence shown here is derived from an EMBL/GenBank/DDBJ whole genome shotgun (WGS) entry which is preliminary data.</text>
</comment>
<accession>A0A922LAJ7</accession>
<dbReference type="EMBL" id="ASGP02000001">
    <property type="protein sequence ID" value="KAH9528564.1"/>
    <property type="molecule type" value="Genomic_DNA"/>
</dbReference>
<feature type="region of interest" description="Disordered" evidence="1">
    <location>
        <begin position="147"/>
        <end position="166"/>
    </location>
</feature>